<reference evidence="1 2" key="1">
    <citation type="submission" date="2024-04" db="EMBL/GenBank/DDBJ databases">
        <title>draft genome sequnece of Paenibacillus filicis.</title>
        <authorList>
            <person name="Kim D.-U."/>
        </authorList>
    </citation>
    <scope>NUCLEOTIDE SEQUENCE [LARGE SCALE GENOMIC DNA]</scope>
    <source>
        <strain evidence="1 2">KACC14197</strain>
    </source>
</reference>
<sequence length="122" mass="14265">MNSIAISFLKSKKADYYVENHSAVIFCCFKCSNQIKMTFDGNWECETCSESGNVIALNEMFEDQSTIRSKELFNPRKERKLIRDAFDKLIAKYPDDRQLKNLKARTNHLVQFLVNEEQERGT</sequence>
<proteinExistence type="predicted"/>
<evidence type="ECO:0000313" key="2">
    <source>
        <dbReference type="Proteomes" id="UP001469365"/>
    </source>
</evidence>
<dbReference type="EMBL" id="JBBPCC010000013">
    <property type="protein sequence ID" value="MEK8130267.1"/>
    <property type="molecule type" value="Genomic_DNA"/>
</dbReference>
<gene>
    <name evidence="1" type="ORF">WMW72_20375</name>
</gene>
<evidence type="ECO:0000313" key="1">
    <source>
        <dbReference type="EMBL" id="MEK8130267.1"/>
    </source>
</evidence>
<keyword evidence="2" id="KW-1185">Reference proteome</keyword>
<dbReference type="RefSeq" id="WP_341417391.1">
    <property type="nucleotide sequence ID" value="NZ_JBBPCC010000013.1"/>
</dbReference>
<name>A0ABU9DN26_9BACL</name>
<protein>
    <submittedName>
        <fullName evidence="1">Uncharacterized protein</fullName>
    </submittedName>
</protein>
<dbReference type="Proteomes" id="UP001469365">
    <property type="component" value="Unassembled WGS sequence"/>
</dbReference>
<organism evidence="1 2">
    <name type="scientific">Paenibacillus filicis</name>
    <dbReference type="NCBI Taxonomy" id="669464"/>
    <lineage>
        <taxon>Bacteria</taxon>
        <taxon>Bacillati</taxon>
        <taxon>Bacillota</taxon>
        <taxon>Bacilli</taxon>
        <taxon>Bacillales</taxon>
        <taxon>Paenibacillaceae</taxon>
        <taxon>Paenibacillus</taxon>
    </lineage>
</organism>
<accession>A0ABU9DN26</accession>
<comment type="caution">
    <text evidence="1">The sequence shown here is derived from an EMBL/GenBank/DDBJ whole genome shotgun (WGS) entry which is preliminary data.</text>
</comment>